<dbReference type="GO" id="GO:0006999">
    <property type="term" value="P:nuclear pore organization"/>
    <property type="evidence" value="ECO:0007669"/>
    <property type="project" value="TreeGrafter"/>
</dbReference>
<reference evidence="6 7" key="1">
    <citation type="submission" date="2021-08" db="EMBL/GenBank/DDBJ databases">
        <title>Draft Genome Sequence of Phanerochaete sordida strain YK-624.</title>
        <authorList>
            <person name="Mori T."/>
            <person name="Dohra H."/>
            <person name="Suzuki T."/>
            <person name="Kawagishi H."/>
            <person name="Hirai H."/>
        </authorList>
    </citation>
    <scope>NUCLEOTIDE SEQUENCE [LARGE SCALE GENOMIC DNA]</scope>
    <source>
        <strain evidence="6 7">YK-624</strain>
    </source>
</reference>
<sequence>MASTSRLRAILLSNLNNPGSQDDHQQFFQTLLSQRGHLVNLYDVGPRNPQEQREVEAGRVTVNGRSIAVNSDFARQVVFISQQLDVSERYVAGLLQETMAGNPNVSQERLIEATILEFHLRRRHLADCLRYIFEAAEVAQDPRSPELFRQLEQFTKQNLLEASKNLPQKLFKEVDRLGETIAKVHAARLNAKSNTAAPITQTGQLGYDLLTARYESLKYERRTLAITLFLVARMGSIQPQEVLLLIDWLEKNPHHAMVYYILPAVLACFDLVDPSSTGGLARQKLAREANLFATLKRKLAGQGEWREPGLRATLLLKWTLFATEARHRDPSLEDKEGFKAEELETQIWNAVQGDCFAYLARIVAMLQRKQGDTPPTSFAGAVLSRPEPEAMAELPTDDFKPVILESFEFLIRALITHASSELRKIKQRQEDILLANQRTDRTRMFRSNAGQARHPSGPDPSHAAPPRNDIAMLYSLIGLLYSALPAERALQFWGGGFAEGQRVAYLNYVESTVGKLPSFLQWAVWSTQIKDVDMLMALYDMLAGLSKGQHCSELAYNFLVRGGSESTSSLPSSSGPAVSWGAIFGLLEQWAIAGTTPRSGQQSSTANAQLQVVQPQRQSHQLILTQQDVLLAQSFLRLLSNVVTWSVAVRVTISGHARFKAIPTLVSLIPLSIPLELKGALLDALSSFCLPGGGVPGVEICRSVWTLMERLEVINVRVPPGSTGATLSSVKGIEMELEEIESVHKLYPETIPFLKLLATLIHTPKSIPARERLAESEPLNTIPDTLGQPYRTPGIAPYVAFVIDNVFSRIAQREYLRPTDRWRMNDLCLSFVERCLASFDLESLVSGPDDIATKGDLLLQLATHPGYDVMKRMLTHSQLHNSIFSYIVDGLDGFDNTLADDEPFFRHAITRIMRIVHRVLEIQDIFLDVFIPLLSSAEDISLIGPVHPVSYYIRLDQALMFTPEHVPAIAAYVSYPSYPEMSLLAVKILTALSTPSTVSQLAVIIDRSSDSLRILDGFRSILDTDSPLDVDEAEELADERTGAGAPDLFDIEDSLDSALRQALRLAVLDFFTENTKLDRPYPNVAHFLLFGKATPEDQIQDPNALGSRRVSIHSLLEIVNSGVPRLKSKGKGPRVGRVATQAIMTTLPALSERCYLVLYQLCKHPRTSEFTMRYLRSREDFFARHLAALPFRVPVRMQEPCIEMQYNDGSRVITTVPALCAFLRVRSIIFDLVALELHVLTNRGHLKASLELLELLYGNEEDLTGLDAANWEEEIFKPFHEVGQSHIPVIEFLQSLDFDWSDSLAVDPINLEFFGNFNLGACIRADSSGCEIVDRDALVSLLTAGRRALQAQGRLLTQTHLQQLDAETTYILESCAIENHRRKVLHSTAGCYESWRRLLDMTLTKCFDRIPQDRREGLLFDLLHVLPTILRSPNTPDATSGVLAEAILSTITKLREDKLLQSIVQPGGPSDSGALPAERLFSLLRSLLDCIAESNRLELVRGNLYAAVVNYVHLITDSRPGEGAVVFPSLSRTQSGWSDNLSSSAPHHADSRKRPETASSLVSGSLSILKPVMEGLVSLVSRDAIDGTDVWKTVAFMLLDSLVRLSQSERQPAVISAMSRSGFTRGFVSGIKESDLQLQAVLKPDPDELNPLYVYEARMSLLVRMAQTRAGAERLLENRLLVVLADCDFIDSRPEADQAFIDRDSFLPSAIQRYHQLFVPALQVVTGVLTTLGPKHSTAVGQGIEFLRAHRDTAILLLKSEDDELSLSTVEEMRLLVALCTTVLPAVPKTDIVATSGYGGLHAAIMGLAARTLSSRRWAEAIKPTTEEEATEESLRAAAYGKNRFRVKVYTEELLLRKALASYLGTASDFTEHDFTPVFTPVVTASRQDDSSTRFMATIPSLGDAFEALNHVHDDLALALKQFSDCSAELASRDHALANVPEMLDVPATIDYDSLSIAQRRALIETELHKWQNEAQSRAQSLFQCMEMLLLLIWRHLAVYSAEGPGGASSMQNFGASMRAASAFDHDTFRQDTSRRLGPLLHRLSLLGKDTLSLGWVQYERYMEIMSRRLKDTAGLHDPLEQSGEENV</sequence>
<evidence type="ECO:0000256" key="5">
    <source>
        <dbReference type="SAM" id="MobiDB-lite"/>
    </source>
</evidence>
<name>A0A9P3G7P6_9APHY</name>
<feature type="compositionally biased region" description="Polar residues" evidence="5">
    <location>
        <begin position="1533"/>
        <end position="1545"/>
    </location>
</feature>
<accession>A0A9P3G7P6</accession>
<dbReference type="PANTHER" id="PTHR31344:SF0">
    <property type="entry name" value="NUCLEAR PORE COMPLEX PROTEIN NUP205"/>
    <property type="match status" value="1"/>
</dbReference>
<evidence type="ECO:0000256" key="3">
    <source>
        <dbReference type="ARBA" id="ARBA00022448"/>
    </source>
</evidence>
<keyword evidence="3" id="KW-0813">Transport</keyword>
<dbReference type="GO" id="GO:0017056">
    <property type="term" value="F:structural constituent of nuclear pore"/>
    <property type="evidence" value="ECO:0007669"/>
    <property type="project" value="TreeGrafter"/>
</dbReference>
<dbReference type="EMBL" id="BPQB01000011">
    <property type="protein sequence ID" value="GJE88954.1"/>
    <property type="molecule type" value="Genomic_DNA"/>
</dbReference>
<evidence type="ECO:0000313" key="6">
    <source>
        <dbReference type="EMBL" id="GJE88954.1"/>
    </source>
</evidence>
<dbReference type="Pfam" id="PF11894">
    <property type="entry name" value="Nup192"/>
    <property type="match status" value="1"/>
</dbReference>
<evidence type="ECO:0000313" key="7">
    <source>
        <dbReference type="Proteomes" id="UP000703269"/>
    </source>
</evidence>
<evidence type="ECO:0000256" key="1">
    <source>
        <dbReference type="ARBA" id="ARBA00004123"/>
    </source>
</evidence>
<dbReference type="OrthoDB" id="2019644at2759"/>
<evidence type="ECO:0000256" key="4">
    <source>
        <dbReference type="ARBA" id="ARBA00023242"/>
    </source>
</evidence>
<feature type="region of interest" description="Disordered" evidence="5">
    <location>
        <begin position="1533"/>
        <end position="1556"/>
    </location>
</feature>
<protein>
    <submittedName>
        <fullName evidence="6">Nucleoporin Nup186/Nup192/Nup205</fullName>
    </submittedName>
</protein>
<proteinExistence type="inferred from homology"/>
<evidence type="ECO:0000256" key="2">
    <source>
        <dbReference type="ARBA" id="ARBA00005892"/>
    </source>
</evidence>
<comment type="similarity">
    <text evidence="2">Belongs to the NUP186/NUP192/NUP205 family.</text>
</comment>
<organism evidence="6 7">
    <name type="scientific">Phanerochaete sordida</name>
    <dbReference type="NCBI Taxonomy" id="48140"/>
    <lineage>
        <taxon>Eukaryota</taxon>
        <taxon>Fungi</taxon>
        <taxon>Dikarya</taxon>
        <taxon>Basidiomycota</taxon>
        <taxon>Agaricomycotina</taxon>
        <taxon>Agaricomycetes</taxon>
        <taxon>Polyporales</taxon>
        <taxon>Phanerochaetaceae</taxon>
        <taxon>Phanerochaete</taxon>
    </lineage>
</organism>
<feature type="compositionally biased region" description="Basic and acidic residues" evidence="5">
    <location>
        <begin position="1547"/>
        <end position="1556"/>
    </location>
</feature>
<comment type="caution">
    <text evidence="6">The sequence shown here is derived from an EMBL/GenBank/DDBJ whole genome shotgun (WGS) entry which is preliminary data.</text>
</comment>
<keyword evidence="7" id="KW-1185">Reference proteome</keyword>
<dbReference type="GO" id="GO:0044611">
    <property type="term" value="C:nuclear pore inner ring"/>
    <property type="evidence" value="ECO:0007669"/>
    <property type="project" value="TreeGrafter"/>
</dbReference>
<keyword evidence="4" id="KW-0539">Nucleus</keyword>
<dbReference type="Proteomes" id="UP000703269">
    <property type="component" value="Unassembled WGS sequence"/>
</dbReference>
<dbReference type="PANTHER" id="PTHR31344">
    <property type="entry name" value="NUCLEAR PORE COMPLEX PROTEIN NUP205"/>
    <property type="match status" value="1"/>
</dbReference>
<comment type="subcellular location">
    <subcellularLocation>
        <location evidence="1">Nucleus</location>
    </subcellularLocation>
</comment>
<dbReference type="InterPro" id="IPR021827">
    <property type="entry name" value="Nup186/Nup192/Nup205"/>
</dbReference>
<gene>
    <name evidence="6" type="ORF">PsYK624_050420</name>
</gene>